<gene>
    <name evidence="2" type="ORF">H696_06010</name>
</gene>
<dbReference type="EMBL" id="KB932217">
    <property type="protein sequence ID" value="KCV67489.1"/>
    <property type="molecule type" value="Genomic_DNA"/>
</dbReference>
<keyword evidence="1" id="KW-0472">Membrane</keyword>
<keyword evidence="1" id="KW-0812">Transmembrane</keyword>
<feature type="transmembrane region" description="Helical" evidence="1">
    <location>
        <begin position="12"/>
        <end position="35"/>
    </location>
</feature>
<dbReference type="AlphaFoldDB" id="A0A058YZT3"/>
<feature type="transmembrane region" description="Helical" evidence="1">
    <location>
        <begin position="93"/>
        <end position="110"/>
    </location>
</feature>
<sequence length="162" mass="17995">MSAIGSRVFQTIQPFSAQVFGLGFLAQLVALVLPWAEAEGLRPERDLLTPFHVAVSLVALHLLPQRFDRREILGVDPAARREIRRCLYSVHKWPYLLAGMLCFSLGALTIWFNMYGALLCLAGLGLASVALIWSRRMVLSVGMAVATFGTTCIMYDHWMATP</sequence>
<reference evidence="2" key="1">
    <citation type="submission" date="2013-04" db="EMBL/GenBank/DDBJ databases">
        <title>The Genome Sequence of Fonticula alba ATCC 38817.</title>
        <authorList>
            <consortium name="The Broad Institute Genomics Platform"/>
            <person name="Russ C."/>
            <person name="Cuomo C."/>
            <person name="Burger G."/>
            <person name="Gray M.W."/>
            <person name="Holland P.W.H."/>
            <person name="King N."/>
            <person name="Lang F.B.F."/>
            <person name="Roger A.J."/>
            <person name="Ruiz-Trillo I."/>
            <person name="Brown M."/>
            <person name="Walker B."/>
            <person name="Young S."/>
            <person name="Zeng Q."/>
            <person name="Gargeya S."/>
            <person name="Fitzgerald M."/>
            <person name="Haas B."/>
            <person name="Abouelleil A."/>
            <person name="Allen A.W."/>
            <person name="Alvarado L."/>
            <person name="Arachchi H.M."/>
            <person name="Berlin A.M."/>
            <person name="Chapman S.B."/>
            <person name="Gainer-Dewar J."/>
            <person name="Goldberg J."/>
            <person name="Griggs A."/>
            <person name="Gujja S."/>
            <person name="Hansen M."/>
            <person name="Howarth C."/>
            <person name="Imamovic A."/>
            <person name="Ireland A."/>
            <person name="Larimer J."/>
            <person name="McCowan C."/>
            <person name="Murphy C."/>
            <person name="Pearson M."/>
            <person name="Poon T.W."/>
            <person name="Priest M."/>
            <person name="Roberts A."/>
            <person name="Saif S."/>
            <person name="Shea T."/>
            <person name="Sisk P."/>
            <person name="Sykes S."/>
            <person name="Wortman J."/>
            <person name="Nusbaum C."/>
            <person name="Birren B."/>
        </authorList>
    </citation>
    <scope>NUCLEOTIDE SEQUENCE [LARGE SCALE GENOMIC DNA]</scope>
    <source>
        <strain evidence="2">ATCC 38817</strain>
    </source>
</reference>
<accession>A0A058YZT3</accession>
<keyword evidence="3" id="KW-1185">Reference proteome</keyword>
<feature type="transmembrane region" description="Helical" evidence="1">
    <location>
        <begin position="138"/>
        <end position="158"/>
    </location>
</feature>
<proteinExistence type="predicted"/>
<dbReference type="GeneID" id="20530735"/>
<dbReference type="Proteomes" id="UP000030693">
    <property type="component" value="Unassembled WGS sequence"/>
</dbReference>
<evidence type="ECO:0000313" key="2">
    <source>
        <dbReference type="EMBL" id="KCV67489.1"/>
    </source>
</evidence>
<protein>
    <recommendedName>
        <fullName evidence="4">Tripartite tricarboxylate transporter TctB family protein</fullName>
    </recommendedName>
</protein>
<feature type="transmembrane region" description="Helical" evidence="1">
    <location>
        <begin position="116"/>
        <end position="133"/>
    </location>
</feature>
<evidence type="ECO:0000256" key="1">
    <source>
        <dbReference type="SAM" id="Phobius"/>
    </source>
</evidence>
<organism evidence="2">
    <name type="scientific">Fonticula alba</name>
    <name type="common">Slime mold</name>
    <dbReference type="NCBI Taxonomy" id="691883"/>
    <lineage>
        <taxon>Eukaryota</taxon>
        <taxon>Rotosphaerida</taxon>
        <taxon>Fonticulaceae</taxon>
        <taxon>Fonticula</taxon>
    </lineage>
</organism>
<dbReference type="RefSeq" id="XP_009498050.1">
    <property type="nucleotide sequence ID" value="XM_009499775.1"/>
</dbReference>
<evidence type="ECO:0000313" key="3">
    <source>
        <dbReference type="Proteomes" id="UP000030693"/>
    </source>
</evidence>
<keyword evidence="1" id="KW-1133">Transmembrane helix</keyword>
<evidence type="ECO:0008006" key="4">
    <source>
        <dbReference type="Google" id="ProtNLM"/>
    </source>
</evidence>
<name>A0A058YZT3_FONAL</name>